<organism evidence="4">
    <name type="scientific">hydrothermal vent metagenome</name>
    <dbReference type="NCBI Taxonomy" id="652676"/>
    <lineage>
        <taxon>unclassified sequences</taxon>
        <taxon>metagenomes</taxon>
        <taxon>ecological metagenomes</taxon>
    </lineage>
</organism>
<evidence type="ECO:0000313" key="4">
    <source>
        <dbReference type="EMBL" id="CUV02252.1"/>
    </source>
</evidence>
<dbReference type="InterPro" id="IPR020084">
    <property type="entry name" value="NUDIX_hydrolase_CS"/>
</dbReference>
<dbReference type="PROSITE" id="PS00893">
    <property type="entry name" value="NUDIX_BOX"/>
    <property type="match status" value="1"/>
</dbReference>
<proteinExistence type="predicted"/>
<evidence type="ECO:0000256" key="1">
    <source>
        <dbReference type="ARBA" id="ARBA00001946"/>
    </source>
</evidence>
<name>A0A160V8J1_9ZZZZ</name>
<gene>
    <name evidence="4" type="ORF">MGWOODY_Clf2077</name>
</gene>
<dbReference type="Pfam" id="PF00293">
    <property type="entry name" value="NUDIX"/>
    <property type="match status" value="1"/>
</dbReference>
<dbReference type="PANTHER" id="PTHR43046:SF14">
    <property type="entry name" value="MUTT_NUDIX FAMILY PROTEIN"/>
    <property type="match status" value="1"/>
</dbReference>
<dbReference type="InterPro" id="IPR000086">
    <property type="entry name" value="NUDIX_hydrolase_dom"/>
</dbReference>
<keyword evidence="2 4" id="KW-0378">Hydrolase</keyword>
<feature type="domain" description="Nudix hydrolase" evidence="3">
    <location>
        <begin position="10"/>
        <end position="138"/>
    </location>
</feature>
<dbReference type="InterPro" id="IPR020476">
    <property type="entry name" value="Nudix_hydrolase"/>
</dbReference>
<accession>A0A160V8J1</accession>
<dbReference type="EMBL" id="FAXA01000209">
    <property type="protein sequence ID" value="CUV02252.1"/>
    <property type="molecule type" value="Genomic_DNA"/>
</dbReference>
<dbReference type="Gene3D" id="3.90.79.10">
    <property type="entry name" value="Nucleoside Triphosphate Pyrophosphohydrolase"/>
    <property type="match status" value="1"/>
</dbReference>
<dbReference type="SUPFAM" id="SSF55811">
    <property type="entry name" value="Nudix"/>
    <property type="match status" value="1"/>
</dbReference>
<dbReference type="EC" id="3.6.1.13" evidence="4"/>
<evidence type="ECO:0000256" key="2">
    <source>
        <dbReference type="ARBA" id="ARBA00022801"/>
    </source>
</evidence>
<protein>
    <submittedName>
        <fullName evidence="4">ADP-ribose pyrophosphatase</fullName>
        <ecNumber evidence="4">3.6.1.13</ecNumber>
    </submittedName>
</protein>
<dbReference type="PROSITE" id="PS51462">
    <property type="entry name" value="NUDIX"/>
    <property type="match status" value="1"/>
</dbReference>
<reference evidence="4" key="1">
    <citation type="submission" date="2015-10" db="EMBL/GenBank/DDBJ databases">
        <authorList>
            <person name="Gilbert D.G."/>
        </authorList>
    </citation>
    <scope>NUCLEOTIDE SEQUENCE</scope>
</reference>
<dbReference type="PRINTS" id="PR00502">
    <property type="entry name" value="NUDIXFAMILY"/>
</dbReference>
<dbReference type="AlphaFoldDB" id="A0A160V8J1"/>
<comment type="cofactor">
    <cofactor evidence="1">
        <name>Mg(2+)</name>
        <dbReference type="ChEBI" id="CHEBI:18420"/>
    </cofactor>
</comment>
<dbReference type="PANTHER" id="PTHR43046">
    <property type="entry name" value="GDP-MANNOSE MANNOSYL HYDROLASE"/>
    <property type="match status" value="1"/>
</dbReference>
<evidence type="ECO:0000259" key="3">
    <source>
        <dbReference type="PROSITE" id="PS51462"/>
    </source>
</evidence>
<dbReference type="InterPro" id="IPR015797">
    <property type="entry name" value="NUDIX_hydrolase-like_dom_sf"/>
</dbReference>
<sequence length="162" mass="18055">MPPPDRYNTGYNVGVGGAVVDDGRLLLVRRSSRRGRGNWQIPGGFVEQNETMELAVVREVEEEAGVKTTVQGVLGIRNRYDEEGGNSLYIVMLLSRQSGEPNPDMKEVDRAEYFTLAEIQALEQISPVNIEVAKRALSKDHRMLCAQTIEQVNRGSYTLFIG</sequence>
<dbReference type="GO" id="GO:0047631">
    <property type="term" value="F:ADP-ribose diphosphatase activity"/>
    <property type="evidence" value="ECO:0007669"/>
    <property type="project" value="UniProtKB-EC"/>
</dbReference>